<keyword evidence="4" id="KW-0496">Mitochondrion</keyword>
<comment type="similarity">
    <text evidence="2">Belongs to the universal ribosomal protein uS2 family.</text>
</comment>
<keyword evidence="3" id="KW-0689">Ribosomal protein</keyword>
<dbReference type="HAMAP" id="MF_00291_B">
    <property type="entry name" value="Ribosomal_uS2_B"/>
    <property type="match status" value="1"/>
</dbReference>
<dbReference type="PANTHER" id="PTHR12534">
    <property type="entry name" value="30S RIBOSOMAL PROTEIN S2 PROKARYOTIC AND ORGANELLAR"/>
    <property type="match status" value="1"/>
</dbReference>
<evidence type="ECO:0000256" key="2">
    <source>
        <dbReference type="ARBA" id="ARBA00006242"/>
    </source>
</evidence>
<evidence type="ECO:0000256" key="1">
    <source>
        <dbReference type="ARBA" id="ARBA00004173"/>
    </source>
</evidence>
<organism evidence="9 10">
    <name type="scientific">Ranatra chinensis</name>
    <dbReference type="NCBI Taxonomy" id="642074"/>
    <lineage>
        <taxon>Eukaryota</taxon>
        <taxon>Metazoa</taxon>
        <taxon>Ecdysozoa</taxon>
        <taxon>Arthropoda</taxon>
        <taxon>Hexapoda</taxon>
        <taxon>Insecta</taxon>
        <taxon>Pterygota</taxon>
        <taxon>Neoptera</taxon>
        <taxon>Paraneoptera</taxon>
        <taxon>Hemiptera</taxon>
        <taxon>Heteroptera</taxon>
        <taxon>Panheteroptera</taxon>
        <taxon>Nepomorpha</taxon>
        <taxon>Nepidae</taxon>
        <taxon>Ranatrinae</taxon>
        <taxon>Ranatra</taxon>
    </lineage>
</organism>
<keyword evidence="10" id="KW-1185">Reference proteome</keyword>
<dbReference type="PRINTS" id="PR00395">
    <property type="entry name" value="RIBOSOMALS2"/>
</dbReference>
<dbReference type="CDD" id="cd01425">
    <property type="entry name" value="RPS2"/>
    <property type="match status" value="1"/>
</dbReference>
<dbReference type="PANTHER" id="PTHR12534:SF0">
    <property type="entry name" value="SMALL RIBOSOMAL SUBUNIT PROTEIN US2M"/>
    <property type="match status" value="1"/>
</dbReference>
<comment type="subcellular location">
    <subcellularLocation>
        <location evidence="1">Mitochondrion</location>
    </subcellularLocation>
</comment>
<dbReference type="InterPro" id="IPR023591">
    <property type="entry name" value="Ribosomal_uS2_flav_dom_sf"/>
</dbReference>
<accession>A0ABD0YVF1</accession>
<dbReference type="InterPro" id="IPR001865">
    <property type="entry name" value="Ribosomal_uS2"/>
</dbReference>
<comment type="function">
    <text evidence="6">Required for mitoribosome formation and stability, and mitochondrial translation.</text>
</comment>
<dbReference type="EMBL" id="JBFDAA010000006">
    <property type="protein sequence ID" value="KAL1131322.1"/>
    <property type="molecule type" value="Genomic_DNA"/>
</dbReference>
<dbReference type="AlphaFoldDB" id="A0ABD0YVF1"/>
<proteinExistence type="inferred from homology"/>
<evidence type="ECO:0000256" key="3">
    <source>
        <dbReference type="ARBA" id="ARBA00022980"/>
    </source>
</evidence>
<name>A0ABD0YVF1_9HEMI</name>
<comment type="caution">
    <text evidence="9">The sequence shown here is derived from an EMBL/GenBank/DDBJ whole genome shotgun (WGS) entry which is preliminary data.</text>
</comment>
<evidence type="ECO:0000256" key="6">
    <source>
        <dbReference type="ARBA" id="ARBA00059792"/>
    </source>
</evidence>
<keyword evidence="5" id="KW-0687">Ribonucleoprotein</keyword>
<dbReference type="Pfam" id="PF00318">
    <property type="entry name" value="Ribosomal_S2"/>
    <property type="match status" value="2"/>
</dbReference>
<dbReference type="SUPFAM" id="SSF52313">
    <property type="entry name" value="Ribosomal protein S2"/>
    <property type="match status" value="1"/>
</dbReference>
<dbReference type="FunFam" id="3.40.50.10490:FF:000026">
    <property type="entry name" value="28S ribosomal protein S2, mitochondrial"/>
    <property type="match status" value="1"/>
</dbReference>
<evidence type="ECO:0000256" key="8">
    <source>
        <dbReference type="ARBA" id="ARBA00083109"/>
    </source>
</evidence>
<evidence type="ECO:0000256" key="7">
    <source>
        <dbReference type="ARBA" id="ARBA00071390"/>
    </source>
</evidence>
<evidence type="ECO:0000313" key="10">
    <source>
        <dbReference type="Proteomes" id="UP001558652"/>
    </source>
</evidence>
<dbReference type="GO" id="GO:0005763">
    <property type="term" value="C:mitochondrial small ribosomal subunit"/>
    <property type="evidence" value="ECO:0007669"/>
    <property type="project" value="UniProtKB-ARBA"/>
</dbReference>
<dbReference type="InterPro" id="IPR005706">
    <property type="entry name" value="Ribosomal_uS2_bac/mit/plastid"/>
</dbReference>
<reference evidence="9 10" key="1">
    <citation type="submission" date="2024-07" db="EMBL/GenBank/DDBJ databases">
        <title>Chromosome-level genome assembly of the water stick insect Ranatra chinensis (Heteroptera: Nepidae).</title>
        <authorList>
            <person name="Liu X."/>
        </authorList>
    </citation>
    <scope>NUCLEOTIDE SEQUENCE [LARGE SCALE GENOMIC DNA]</scope>
    <source>
        <strain evidence="9">Cailab_2021Rc</strain>
        <tissue evidence="9">Muscle</tissue>
    </source>
</reference>
<evidence type="ECO:0000313" key="9">
    <source>
        <dbReference type="EMBL" id="KAL1131322.1"/>
    </source>
</evidence>
<protein>
    <recommendedName>
        <fullName evidence="7">Small ribosomal subunit protein uS2m</fullName>
    </recommendedName>
    <alternativeName>
        <fullName evidence="8">28S ribosomal protein S2, mitochondrial</fullName>
    </alternativeName>
</protein>
<evidence type="ECO:0000256" key="4">
    <source>
        <dbReference type="ARBA" id="ARBA00023128"/>
    </source>
</evidence>
<dbReference type="Gene3D" id="3.40.50.10490">
    <property type="entry name" value="Glucose-6-phosphate isomerase like protein, domain 1"/>
    <property type="match status" value="1"/>
</dbReference>
<evidence type="ECO:0000256" key="5">
    <source>
        <dbReference type="ARBA" id="ARBA00023274"/>
    </source>
</evidence>
<dbReference type="GO" id="GO:0005743">
    <property type="term" value="C:mitochondrial inner membrane"/>
    <property type="evidence" value="ECO:0007669"/>
    <property type="project" value="UniProtKB-ARBA"/>
</dbReference>
<gene>
    <name evidence="9" type="ORF">AAG570_010940</name>
</gene>
<feature type="non-terminal residue" evidence="9">
    <location>
        <position position="1"/>
    </location>
</feature>
<sequence length="203" mass="22729">LQHPDYFGVRELFTVKDLFEARVHYGHRIGSLDARMKPFLFGIRSGQAIFNLDTTADYLALALNITAHIAYRDGVILFVSQSPQNMHLIETTAKECGEYAHTRHWRKGMFTNANMMFGAMTRLPDLCIVLNTLTNVLDEHPVIVEAAKMAVPTVGIVDTNCNPNLVTYPVPGNDDSPSSIKLYCQLFKSAILKGKEVKKKDSE</sequence>
<dbReference type="Proteomes" id="UP001558652">
    <property type="component" value="Unassembled WGS sequence"/>
</dbReference>